<reference evidence="7" key="1">
    <citation type="submission" date="2022-11" db="UniProtKB">
        <authorList>
            <consortium name="WormBaseParasite"/>
        </authorList>
    </citation>
    <scope>IDENTIFICATION</scope>
</reference>
<evidence type="ECO:0000256" key="2">
    <source>
        <dbReference type="ARBA" id="ARBA00008676"/>
    </source>
</evidence>
<dbReference type="GO" id="GO:0005737">
    <property type="term" value="C:cytoplasm"/>
    <property type="evidence" value="ECO:0007669"/>
    <property type="project" value="TreeGrafter"/>
</dbReference>
<dbReference type="GO" id="GO:0000287">
    <property type="term" value="F:magnesium ion binding"/>
    <property type="evidence" value="ECO:0007669"/>
    <property type="project" value="TreeGrafter"/>
</dbReference>
<keyword evidence="4" id="KW-0808">Transferase</keyword>
<protein>
    <recommendedName>
        <fullName evidence="3">3-methyl-2-oxobutanoate hydroxymethyltransferase</fullName>
        <ecNumber evidence="3">2.1.2.11</ecNumber>
    </recommendedName>
</protein>
<comment type="catalytic activity">
    <reaction evidence="5">
        <text>(6R)-5,10-methylene-5,6,7,8-tetrahydrofolate + 3-methyl-2-oxobutanoate + H2O = 2-dehydropantoate + (6S)-5,6,7,8-tetrahydrofolate</text>
        <dbReference type="Rhea" id="RHEA:11824"/>
        <dbReference type="ChEBI" id="CHEBI:11561"/>
        <dbReference type="ChEBI" id="CHEBI:11851"/>
        <dbReference type="ChEBI" id="CHEBI:15377"/>
        <dbReference type="ChEBI" id="CHEBI:15636"/>
        <dbReference type="ChEBI" id="CHEBI:57453"/>
        <dbReference type="EC" id="2.1.2.11"/>
    </reaction>
</comment>
<dbReference type="EC" id="2.1.2.11" evidence="3"/>
<name>A0A915N712_MELJA</name>
<dbReference type="SUPFAM" id="SSF51621">
    <property type="entry name" value="Phosphoenolpyruvate/pyruvate domain"/>
    <property type="match status" value="1"/>
</dbReference>
<evidence type="ECO:0000256" key="4">
    <source>
        <dbReference type="ARBA" id="ARBA00022679"/>
    </source>
</evidence>
<evidence type="ECO:0000313" key="6">
    <source>
        <dbReference type="Proteomes" id="UP000887561"/>
    </source>
</evidence>
<evidence type="ECO:0000256" key="3">
    <source>
        <dbReference type="ARBA" id="ARBA00012618"/>
    </source>
</evidence>
<keyword evidence="6" id="KW-1185">Reference proteome</keyword>
<dbReference type="AlphaFoldDB" id="A0A915N712"/>
<proteinExistence type="inferred from homology"/>
<dbReference type="Gene3D" id="3.20.20.60">
    <property type="entry name" value="Phosphoenolpyruvate-binding domains"/>
    <property type="match status" value="1"/>
</dbReference>
<comment type="pathway">
    <text evidence="1">Cofactor biosynthesis; (R)-pantothenate biosynthesis; (R)-pantoate from 3-methyl-2-oxobutanoate: step 1/2.</text>
</comment>
<organism evidence="6 7">
    <name type="scientific">Meloidogyne javanica</name>
    <name type="common">Root-knot nematode worm</name>
    <dbReference type="NCBI Taxonomy" id="6303"/>
    <lineage>
        <taxon>Eukaryota</taxon>
        <taxon>Metazoa</taxon>
        <taxon>Ecdysozoa</taxon>
        <taxon>Nematoda</taxon>
        <taxon>Chromadorea</taxon>
        <taxon>Rhabditida</taxon>
        <taxon>Tylenchina</taxon>
        <taxon>Tylenchomorpha</taxon>
        <taxon>Tylenchoidea</taxon>
        <taxon>Meloidogynidae</taxon>
        <taxon>Meloidogyninae</taxon>
        <taxon>Meloidogyne</taxon>
        <taxon>Meloidogyne incognita group</taxon>
    </lineage>
</organism>
<evidence type="ECO:0000256" key="5">
    <source>
        <dbReference type="ARBA" id="ARBA00049172"/>
    </source>
</evidence>
<evidence type="ECO:0000313" key="7">
    <source>
        <dbReference type="WBParaSite" id="scaffold8998_cov167.g13565"/>
    </source>
</evidence>
<dbReference type="Pfam" id="PF02548">
    <property type="entry name" value="Pantoate_transf"/>
    <property type="match status" value="1"/>
</dbReference>
<dbReference type="InterPro" id="IPR040442">
    <property type="entry name" value="Pyrv_kinase-like_dom_sf"/>
</dbReference>
<accession>A0A915N712</accession>
<dbReference type="GO" id="GO:0003864">
    <property type="term" value="F:3-methyl-2-oxobutanoate hydroxymethyltransferase activity"/>
    <property type="evidence" value="ECO:0007669"/>
    <property type="project" value="UniProtKB-EC"/>
</dbReference>
<dbReference type="InterPro" id="IPR015813">
    <property type="entry name" value="Pyrv/PenolPyrv_kinase-like_dom"/>
</dbReference>
<dbReference type="PANTHER" id="PTHR20881:SF0">
    <property type="entry name" value="3-METHYL-2-OXOBUTANOATE HYDROXYMETHYLTRANSFERASE"/>
    <property type="match status" value="1"/>
</dbReference>
<sequence length="123" mass="13675">MGDFNCGYQVQGNSKSKRTAEELLELAIQVEKYGASAVVLECVPKDLVKQITDSLKIPTIGIGAGIHCDGQILVVYDLLGIGEKPPKFVKNFLKDQNSIQNAFISYVKEVCERTFPEEKHSYH</sequence>
<comment type="similarity">
    <text evidence="2">Belongs to the PanB family.</text>
</comment>
<dbReference type="GO" id="GO:0015940">
    <property type="term" value="P:pantothenate biosynthetic process"/>
    <property type="evidence" value="ECO:0007669"/>
    <property type="project" value="InterPro"/>
</dbReference>
<dbReference type="InterPro" id="IPR003700">
    <property type="entry name" value="Pantoate_hydroxy_MeTrfase"/>
</dbReference>
<evidence type="ECO:0000256" key="1">
    <source>
        <dbReference type="ARBA" id="ARBA00005033"/>
    </source>
</evidence>
<dbReference type="PANTHER" id="PTHR20881">
    <property type="entry name" value="3-METHYL-2-OXOBUTANOATE HYDROXYMETHYLTRANSFERASE"/>
    <property type="match status" value="1"/>
</dbReference>
<dbReference type="Proteomes" id="UP000887561">
    <property type="component" value="Unplaced"/>
</dbReference>
<dbReference type="WBParaSite" id="scaffold8998_cov167.g13565">
    <property type="protein sequence ID" value="scaffold8998_cov167.g13565"/>
    <property type="gene ID" value="scaffold8998_cov167.g13565"/>
</dbReference>